<dbReference type="Pfam" id="PF00121">
    <property type="entry name" value="TIM"/>
    <property type="match status" value="2"/>
</dbReference>
<dbReference type="UniPathway" id="UPA00138"/>
<evidence type="ECO:0000256" key="3">
    <source>
        <dbReference type="RuleBase" id="RU363013"/>
    </source>
</evidence>
<protein>
    <recommendedName>
        <fullName evidence="3">Triosephosphate isomerase</fullName>
        <ecNumber evidence="3">5.3.1.1</ecNumber>
    </recommendedName>
</protein>
<keyword evidence="2 3" id="KW-0413">Isomerase</keyword>
<dbReference type="UniPathway" id="UPA00109">
    <property type="reaction ID" value="UER00189"/>
</dbReference>
<comment type="pathway">
    <text evidence="3">Carbohydrate biosynthesis; gluconeogenesis.</text>
</comment>
<dbReference type="Proteomes" id="UP000177039">
    <property type="component" value="Unassembled WGS sequence"/>
</dbReference>
<dbReference type="InterPro" id="IPR000652">
    <property type="entry name" value="Triosephosphate_isomerase"/>
</dbReference>
<dbReference type="GO" id="GO:0006096">
    <property type="term" value="P:glycolytic process"/>
    <property type="evidence" value="ECO:0007669"/>
    <property type="project" value="UniProtKB-UniPathway"/>
</dbReference>
<dbReference type="GO" id="GO:0006094">
    <property type="term" value="P:gluconeogenesis"/>
    <property type="evidence" value="ECO:0007669"/>
    <property type="project" value="UniProtKB-UniPathway"/>
</dbReference>
<reference evidence="4 5" key="1">
    <citation type="journal article" date="2016" name="Nat. Commun.">
        <title>Thousands of microbial genomes shed light on interconnected biogeochemical processes in an aquifer system.</title>
        <authorList>
            <person name="Anantharaman K."/>
            <person name="Brown C.T."/>
            <person name="Hug L.A."/>
            <person name="Sharon I."/>
            <person name="Castelle C.J."/>
            <person name="Probst A.J."/>
            <person name="Thomas B.C."/>
            <person name="Singh A."/>
            <person name="Wilkins M.J."/>
            <person name="Karaoz U."/>
            <person name="Brodie E.L."/>
            <person name="Williams K.H."/>
            <person name="Hubbard S.S."/>
            <person name="Banfield J.F."/>
        </authorList>
    </citation>
    <scope>NUCLEOTIDE SEQUENCE [LARGE SCALE GENOMIC DNA]</scope>
</reference>
<accession>A0A1F5H420</accession>
<comment type="caution">
    <text evidence="4">The sequence shown here is derived from an EMBL/GenBank/DDBJ whole genome shotgun (WGS) entry which is preliminary data.</text>
</comment>
<dbReference type="PANTHER" id="PTHR21139:SF42">
    <property type="entry name" value="TRIOSEPHOSPHATE ISOMERASE"/>
    <property type="match status" value="1"/>
</dbReference>
<dbReference type="SUPFAM" id="SSF51351">
    <property type="entry name" value="Triosephosphate isomerase (TIM)"/>
    <property type="match status" value="1"/>
</dbReference>
<dbReference type="PROSITE" id="PS51440">
    <property type="entry name" value="TIM_2"/>
    <property type="match status" value="1"/>
</dbReference>
<proteinExistence type="inferred from homology"/>
<comment type="subcellular location">
    <subcellularLocation>
        <location evidence="3">Cytoplasm</location>
    </subcellularLocation>
</comment>
<evidence type="ECO:0000256" key="1">
    <source>
        <dbReference type="ARBA" id="ARBA00007422"/>
    </source>
</evidence>
<comment type="catalytic activity">
    <reaction evidence="3">
        <text>D-glyceraldehyde 3-phosphate = dihydroxyacetone phosphate</text>
        <dbReference type="Rhea" id="RHEA:18585"/>
        <dbReference type="ChEBI" id="CHEBI:57642"/>
        <dbReference type="ChEBI" id="CHEBI:59776"/>
        <dbReference type="EC" id="5.3.1.1"/>
    </reaction>
</comment>
<dbReference type="EC" id="5.3.1.1" evidence="3"/>
<dbReference type="InterPro" id="IPR013785">
    <property type="entry name" value="Aldolase_TIM"/>
</dbReference>
<gene>
    <name evidence="4" type="ORF">A3B54_04985</name>
</gene>
<dbReference type="AlphaFoldDB" id="A0A1F5H420"/>
<evidence type="ECO:0000313" key="5">
    <source>
        <dbReference type="Proteomes" id="UP000177039"/>
    </source>
</evidence>
<dbReference type="InterPro" id="IPR035990">
    <property type="entry name" value="TIM_sf"/>
</dbReference>
<comment type="similarity">
    <text evidence="1 3">Belongs to the triosephosphate isomerase family.</text>
</comment>
<organism evidence="4 5">
    <name type="scientific">Candidatus Curtissbacteria bacterium RIFCSPLOWO2_01_FULL_42_50</name>
    <dbReference type="NCBI Taxonomy" id="1797730"/>
    <lineage>
        <taxon>Bacteria</taxon>
        <taxon>Candidatus Curtissiibacteriota</taxon>
    </lineage>
</organism>
<evidence type="ECO:0000256" key="2">
    <source>
        <dbReference type="ARBA" id="ARBA00023235"/>
    </source>
</evidence>
<comment type="pathway">
    <text evidence="3">Carbohydrate degradation; glycolysis; D-glyceraldehyde 3-phosphate from glycerone phosphate: step 1/1.</text>
</comment>
<keyword evidence="3" id="KW-0312">Gluconeogenesis</keyword>
<sequence>MNDPLPLVIANLKANKTWDQMSAWLNIIGPKAESFAGTVIVCPTAAFLAATFQKINSAGWQIKLSAQDISQFEQGAYTGEVAASQIADLCRYVIIGHSERRQNFNEDDNLLAQKAQNAKKAGLEIIFCIQNPEAKIPEGVNIVAYEPIFAIGTGHPDTPENAQTIGERLKAKGPYTVLYGGSVSPQNTKSFIKQGILDGVLIGANSLDPQKFIQIIKTAS</sequence>
<dbReference type="GO" id="GO:0005829">
    <property type="term" value="C:cytosol"/>
    <property type="evidence" value="ECO:0007669"/>
    <property type="project" value="TreeGrafter"/>
</dbReference>
<keyword evidence="3" id="KW-0963">Cytoplasm</keyword>
<dbReference type="GO" id="GO:0004807">
    <property type="term" value="F:triose-phosphate isomerase activity"/>
    <property type="evidence" value="ECO:0007669"/>
    <property type="project" value="UniProtKB-EC"/>
</dbReference>
<dbReference type="CDD" id="cd00311">
    <property type="entry name" value="TIM"/>
    <property type="match status" value="1"/>
</dbReference>
<comment type="subunit">
    <text evidence="3">Homodimer.</text>
</comment>
<dbReference type="Gene3D" id="3.20.20.70">
    <property type="entry name" value="Aldolase class I"/>
    <property type="match status" value="2"/>
</dbReference>
<dbReference type="GO" id="GO:0019563">
    <property type="term" value="P:glycerol catabolic process"/>
    <property type="evidence" value="ECO:0007669"/>
    <property type="project" value="TreeGrafter"/>
</dbReference>
<dbReference type="PANTHER" id="PTHR21139">
    <property type="entry name" value="TRIOSEPHOSPHATE ISOMERASE"/>
    <property type="match status" value="1"/>
</dbReference>
<name>A0A1F5H420_9BACT</name>
<evidence type="ECO:0000313" key="4">
    <source>
        <dbReference type="EMBL" id="OGD98883.1"/>
    </source>
</evidence>
<dbReference type="EMBL" id="MFBT01000028">
    <property type="protein sequence ID" value="OGD98883.1"/>
    <property type="molecule type" value="Genomic_DNA"/>
</dbReference>
<keyword evidence="3" id="KW-0324">Glycolysis</keyword>
<dbReference type="GO" id="GO:0046166">
    <property type="term" value="P:glyceraldehyde-3-phosphate biosynthetic process"/>
    <property type="evidence" value="ECO:0007669"/>
    <property type="project" value="TreeGrafter"/>
</dbReference>